<feature type="compositionally biased region" description="Basic and acidic residues" evidence="1">
    <location>
        <begin position="116"/>
        <end position="125"/>
    </location>
</feature>
<feature type="compositionally biased region" description="Low complexity" evidence="1">
    <location>
        <begin position="52"/>
        <end position="68"/>
    </location>
</feature>
<organism evidence="2 3">
    <name type="scientific">Myotis myotis</name>
    <name type="common">Greater mouse-eared bat</name>
    <name type="synonym">Vespertilio myotis</name>
    <dbReference type="NCBI Taxonomy" id="51298"/>
    <lineage>
        <taxon>Eukaryota</taxon>
        <taxon>Metazoa</taxon>
        <taxon>Chordata</taxon>
        <taxon>Craniata</taxon>
        <taxon>Vertebrata</taxon>
        <taxon>Euteleostomi</taxon>
        <taxon>Mammalia</taxon>
        <taxon>Eutheria</taxon>
        <taxon>Laurasiatheria</taxon>
        <taxon>Chiroptera</taxon>
        <taxon>Yangochiroptera</taxon>
        <taxon>Vespertilionidae</taxon>
        <taxon>Myotis</taxon>
    </lineage>
</organism>
<dbReference type="Proteomes" id="UP000527355">
    <property type="component" value="Unassembled WGS sequence"/>
</dbReference>
<feature type="region of interest" description="Disordered" evidence="1">
    <location>
        <begin position="52"/>
        <end position="125"/>
    </location>
</feature>
<comment type="caution">
    <text evidence="2">The sequence shown here is derived from an EMBL/GenBank/DDBJ whole genome shotgun (WGS) entry which is preliminary data.</text>
</comment>
<evidence type="ECO:0000313" key="2">
    <source>
        <dbReference type="EMBL" id="KAF6387785.1"/>
    </source>
</evidence>
<keyword evidence="3" id="KW-1185">Reference proteome</keyword>
<sequence length="125" mass="12806">MVSGERGGSQSCPQQCSPSPLCTPPPQPCEGGLCLQGKVSTGLHPLSRGDACCGPARAAEAAPGAPSANQDRRTGSDPTSAGPAALCPQPQRPHLRHGGKEHPPERVGIEANEACEPQHHTEGCF</sequence>
<reference evidence="2 3" key="1">
    <citation type="journal article" date="2020" name="Nature">
        <title>Six reference-quality genomes reveal evolution of bat adaptations.</title>
        <authorList>
            <person name="Jebb D."/>
            <person name="Huang Z."/>
            <person name="Pippel M."/>
            <person name="Hughes G.M."/>
            <person name="Lavrichenko K."/>
            <person name="Devanna P."/>
            <person name="Winkler S."/>
            <person name="Jermiin L.S."/>
            <person name="Skirmuntt E.C."/>
            <person name="Katzourakis A."/>
            <person name="Burkitt-Gray L."/>
            <person name="Ray D.A."/>
            <person name="Sullivan K.A.M."/>
            <person name="Roscito J.G."/>
            <person name="Kirilenko B.M."/>
            <person name="Davalos L.M."/>
            <person name="Corthals A.P."/>
            <person name="Power M.L."/>
            <person name="Jones G."/>
            <person name="Ransome R.D."/>
            <person name="Dechmann D.K.N."/>
            <person name="Locatelli A.G."/>
            <person name="Puechmaille S.J."/>
            <person name="Fedrigo O."/>
            <person name="Jarvis E.D."/>
            <person name="Hiller M."/>
            <person name="Vernes S.C."/>
            <person name="Myers E.W."/>
            <person name="Teeling E.C."/>
        </authorList>
    </citation>
    <scope>NUCLEOTIDE SEQUENCE [LARGE SCALE GENOMIC DNA]</scope>
    <source>
        <strain evidence="2">MMyoMyo1</strain>
        <tissue evidence="2">Flight muscle</tissue>
    </source>
</reference>
<evidence type="ECO:0000256" key="1">
    <source>
        <dbReference type="SAM" id="MobiDB-lite"/>
    </source>
</evidence>
<gene>
    <name evidence="2" type="ORF">mMyoMyo1_008220</name>
</gene>
<feature type="compositionally biased region" description="Basic and acidic residues" evidence="1">
    <location>
        <begin position="98"/>
        <end position="108"/>
    </location>
</feature>
<evidence type="ECO:0000313" key="3">
    <source>
        <dbReference type="Proteomes" id="UP000527355"/>
    </source>
</evidence>
<dbReference type="EMBL" id="JABWUV010000001">
    <property type="protein sequence ID" value="KAF6387785.1"/>
    <property type="molecule type" value="Genomic_DNA"/>
</dbReference>
<feature type="compositionally biased region" description="Low complexity" evidence="1">
    <location>
        <begin position="9"/>
        <end position="20"/>
    </location>
</feature>
<feature type="region of interest" description="Disordered" evidence="1">
    <location>
        <begin position="1"/>
        <end position="22"/>
    </location>
</feature>
<protein>
    <submittedName>
        <fullName evidence="2">Uncharacterized protein</fullName>
    </submittedName>
</protein>
<accession>A0A7J8ANJ2</accession>
<proteinExistence type="predicted"/>
<dbReference type="AlphaFoldDB" id="A0A7J8ANJ2"/>
<name>A0A7J8ANJ2_MYOMY</name>